<dbReference type="AlphaFoldDB" id="A0A843YZ24"/>
<organism evidence="1 2">
    <name type="scientific">Glaciimonas soli</name>
    <dbReference type="NCBI Taxonomy" id="2590999"/>
    <lineage>
        <taxon>Bacteria</taxon>
        <taxon>Pseudomonadati</taxon>
        <taxon>Pseudomonadota</taxon>
        <taxon>Betaproteobacteria</taxon>
        <taxon>Burkholderiales</taxon>
        <taxon>Oxalobacteraceae</taxon>
        <taxon>Glaciimonas</taxon>
    </lineage>
</organism>
<proteinExistence type="predicted"/>
<dbReference type="OrthoDB" id="9008569at2"/>
<keyword evidence="2" id="KW-1185">Reference proteome</keyword>
<reference evidence="1 2" key="1">
    <citation type="submission" date="2019-10" db="EMBL/GenBank/DDBJ databases">
        <title>Glaciimonas soli sp. nov., a psychrophilic bacterium isolated from the forest soil of a high elevation mountain in Taiwan.</title>
        <authorList>
            <person name="Wang L.-T."/>
            <person name="Shieh W.Y."/>
        </authorList>
    </citation>
    <scope>NUCLEOTIDE SEQUENCE [LARGE SCALE GENOMIC DNA]</scope>
    <source>
        <strain evidence="1 2">GS1</strain>
    </source>
</reference>
<dbReference type="EMBL" id="WINI01000009">
    <property type="protein sequence ID" value="MQR02462.1"/>
    <property type="molecule type" value="Genomic_DNA"/>
</dbReference>
<evidence type="ECO:0000313" key="2">
    <source>
        <dbReference type="Proteomes" id="UP000451565"/>
    </source>
</evidence>
<accession>A0A843YZ24</accession>
<name>A0A843YZ24_9BURK</name>
<sequence>MTATTKSNESDNFMNPKEVTIRVGQQGKEWVDMYPNAVHVNDKNANGEIVFYKVDWPDQGPFGTVSIDHGANSFTVPYVMGVMGSALPSDHPDEGIDEFDLSVSLTPSPTESHPEALHQFYALLKTIQNAGWKREIGVEQPRISGRDALVYSQASGNSGYSIDASYVPTLDEWMKIKDIGSHWNFYANDVYLDVNFMRDSDKMNPNLPGAYLVSLNFKSANVVERTYFDEKDRPRYKELYPAERKRLAKKRGEAERKIASQYHIDETYIDPDGETLAPGWIRQGEIN</sequence>
<protein>
    <submittedName>
        <fullName evidence="1">Uncharacterized protein</fullName>
    </submittedName>
</protein>
<evidence type="ECO:0000313" key="1">
    <source>
        <dbReference type="EMBL" id="MQR02462.1"/>
    </source>
</evidence>
<gene>
    <name evidence="1" type="ORF">GEV47_17435</name>
</gene>
<dbReference type="RefSeq" id="WP_153236085.1">
    <property type="nucleotide sequence ID" value="NZ_WINI01000009.1"/>
</dbReference>
<dbReference type="Proteomes" id="UP000451565">
    <property type="component" value="Unassembled WGS sequence"/>
</dbReference>
<comment type="caution">
    <text evidence="1">The sequence shown here is derived from an EMBL/GenBank/DDBJ whole genome shotgun (WGS) entry which is preliminary data.</text>
</comment>